<feature type="transmembrane region" description="Helical" evidence="7">
    <location>
        <begin position="356"/>
        <end position="374"/>
    </location>
</feature>
<evidence type="ECO:0000256" key="7">
    <source>
        <dbReference type="SAM" id="Phobius"/>
    </source>
</evidence>
<feature type="transmembrane region" description="Helical" evidence="7">
    <location>
        <begin position="212"/>
        <end position="236"/>
    </location>
</feature>
<dbReference type="PANTHER" id="PTHR23502:SF51">
    <property type="entry name" value="QUINIDINE RESISTANCE PROTEIN 1-RELATED"/>
    <property type="match status" value="1"/>
</dbReference>
<name>A0AA39WUI7_9PEZI</name>
<dbReference type="Gene3D" id="1.20.1250.20">
    <property type="entry name" value="MFS general substrate transporter like domains"/>
    <property type="match status" value="1"/>
</dbReference>
<evidence type="ECO:0000256" key="2">
    <source>
        <dbReference type="ARBA" id="ARBA00022448"/>
    </source>
</evidence>
<organism evidence="9 10">
    <name type="scientific">Bombardia bombarda</name>
    <dbReference type="NCBI Taxonomy" id="252184"/>
    <lineage>
        <taxon>Eukaryota</taxon>
        <taxon>Fungi</taxon>
        <taxon>Dikarya</taxon>
        <taxon>Ascomycota</taxon>
        <taxon>Pezizomycotina</taxon>
        <taxon>Sordariomycetes</taxon>
        <taxon>Sordariomycetidae</taxon>
        <taxon>Sordariales</taxon>
        <taxon>Lasiosphaeriaceae</taxon>
        <taxon>Bombardia</taxon>
    </lineage>
</organism>
<dbReference type="InterPro" id="IPR011701">
    <property type="entry name" value="MFS"/>
</dbReference>
<evidence type="ECO:0000256" key="6">
    <source>
        <dbReference type="SAM" id="MobiDB-lite"/>
    </source>
</evidence>
<gene>
    <name evidence="9" type="ORF">B0T17DRAFT_608936</name>
</gene>
<feature type="transmembrane region" description="Helical" evidence="7">
    <location>
        <begin position="394"/>
        <end position="413"/>
    </location>
</feature>
<feature type="transmembrane region" description="Helical" evidence="7">
    <location>
        <begin position="242"/>
        <end position="262"/>
    </location>
</feature>
<dbReference type="SUPFAM" id="SSF103473">
    <property type="entry name" value="MFS general substrate transporter"/>
    <property type="match status" value="1"/>
</dbReference>
<comment type="caution">
    <text evidence="9">The sequence shown here is derived from an EMBL/GenBank/DDBJ whole genome shotgun (WGS) entry which is preliminary data.</text>
</comment>
<dbReference type="PANTHER" id="PTHR23502">
    <property type="entry name" value="MAJOR FACILITATOR SUPERFAMILY"/>
    <property type="match status" value="1"/>
</dbReference>
<dbReference type="FunFam" id="1.20.1720.10:FF:000009">
    <property type="entry name" value="MFS multidrug transporter"/>
    <property type="match status" value="1"/>
</dbReference>
<dbReference type="AlphaFoldDB" id="A0AA39WUI7"/>
<dbReference type="InterPro" id="IPR020846">
    <property type="entry name" value="MFS_dom"/>
</dbReference>
<evidence type="ECO:0000313" key="9">
    <source>
        <dbReference type="EMBL" id="KAK0621868.1"/>
    </source>
</evidence>
<keyword evidence="3 7" id="KW-0812">Transmembrane</keyword>
<reference evidence="9" key="1">
    <citation type="submission" date="2023-06" db="EMBL/GenBank/DDBJ databases">
        <title>Genome-scale phylogeny and comparative genomics of the fungal order Sordariales.</title>
        <authorList>
            <consortium name="Lawrence Berkeley National Laboratory"/>
            <person name="Hensen N."/>
            <person name="Bonometti L."/>
            <person name="Westerberg I."/>
            <person name="Brannstrom I.O."/>
            <person name="Guillou S."/>
            <person name="Cros-Aarteil S."/>
            <person name="Calhoun S."/>
            <person name="Haridas S."/>
            <person name="Kuo A."/>
            <person name="Mondo S."/>
            <person name="Pangilinan J."/>
            <person name="Riley R."/>
            <person name="LaButti K."/>
            <person name="Andreopoulos B."/>
            <person name="Lipzen A."/>
            <person name="Chen C."/>
            <person name="Yanf M."/>
            <person name="Daum C."/>
            <person name="Ng V."/>
            <person name="Clum A."/>
            <person name="Steindorff A."/>
            <person name="Ohm R."/>
            <person name="Martin F."/>
            <person name="Silar P."/>
            <person name="Natvig D."/>
            <person name="Lalanne C."/>
            <person name="Gautier V."/>
            <person name="Ament-velasquez S.L."/>
            <person name="Kruys A."/>
            <person name="Hutchinson M.I."/>
            <person name="Powell A.J."/>
            <person name="Barry K."/>
            <person name="Miller A.N."/>
            <person name="Grigoriev I.V."/>
            <person name="Debuchy R."/>
            <person name="Gladieux P."/>
            <person name="Thoren M.H."/>
            <person name="Johannesson H."/>
        </authorList>
    </citation>
    <scope>NUCLEOTIDE SEQUENCE</scope>
    <source>
        <strain evidence="9">SMH3391-2</strain>
    </source>
</reference>
<comment type="subcellular location">
    <subcellularLocation>
        <location evidence="1">Membrane</location>
        <topology evidence="1">Multi-pass membrane protein</topology>
    </subcellularLocation>
</comment>
<feature type="domain" description="Major facilitator superfamily (MFS) profile" evidence="8">
    <location>
        <begin position="88"/>
        <end position="563"/>
    </location>
</feature>
<evidence type="ECO:0000313" key="10">
    <source>
        <dbReference type="Proteomes" id="UP001174934"/>
    </source>
</evidence>
<feature type="transmembrane region" description="Helical" evidence="7">
    <location>
        <begin position="514"/>
        <end position="532"/>
    </location>
</feature>
<evidence type="ECO:0000256" key="4">
    <source>
        <dbReference type="ARBA" id="ARBA00022989"/>
    </source>
</evidence>
<keyword evidence="4 7" id="KW-1133">Transmembrane helix</keyword>
<keyword evidence="5 7" id="KW-0472">Membrane</keyword>
<dbReference type="PRINTS" id="PR01036">
    <property type="entry name" value="TCRTETB"/>
</dbReference>
<keyword evidence="10" id="KW-1185">Reference proteome</keyword>
<evidence type="ECO:0000256" key="3">
    <source>
        <dbReference type="ARBA" id="ARBA00022692"/>
    </source>
</evidence>
<sequence length="620" mass="67224">MASDPASPAFARINAAPFGAASSGTAESSVVSFPAFALPPDSVQDSGTRTPELSETDPAIEAGTSVPPMMEPPPTPFTTHSLWGKRFIVIAASMAAFFSPLTAQIYLPALTLLAEEFHVSNAEINLTVTTYMIFQGITPMLIGGFADTAGRRPAYVLCFVIYIAANIGLARCNTFACLLGLRCVQSAGSSTTVALAQAVVADTIQRDDRGKYIGITILPIILGPSIGPVIGGIIAQYLGWRWIFWFLAILGTAVLVAMILFFPETCRTIVGNGSVRAHGIYHTLPQNIKFYRRRSSARKSRAEARATRQTLFGMDPTDQRRRFSTVTMTSSLRTVKFNLAPLNLFSSLTILFEKELGIVLLYSALVFAGFYAVATALPSQFAKLYHLSDLEIGLTYLAMAGGTAMSGIVGYVLDWNYKRYKTKLGIVDIPGQDSDLTDFPIERARLEVGIPLMLLTSLAMIGWGWALQFEAHLAVPCVLLFLIGLGMIGFNNATNALVIDINASNAGAAIAANNLTRCLLGAGMSAAILPMIDAMGAGWAYFLIGILYVVFAPTMWLVMSRGVKWRAQVRERDARKKLKKKEKQEAQSAGGNIGCGTLVVRTQMAHRFLPEVNFIHFHEF</sequence>
<evidence type="ECO:0000256" key="5">
    <source>
        <dbReference type="ARBA" id="ARBA00023136"/>
    </source>
</evidence>
<evidence type="ECO:0000256" key="1">
    <source>
        <dbReference type="ARBA" id="ARBA00004141"/>
    </source>
</evidence>
<dbReference type="Proteomes" id="UP001174934">
    <property type="component" value="Unassembled WGS sequence"/>
</dbReference>
<feature type="transmembrane region" description="Helical" evidence="7">
    <location>
        <begin position="473"/>
        <end position="493"/>
    </location>
</feature>
<dbReference type="GO" id="GO:0022857">
    <property type="term" value="F:transmembrane transporter activity"/>
    <property type="evidence" value="ECO:0007669"/>
    <property type="project" value="InterPro"/>
</dbReference>
<feature type="transmembrane region" description="Helical" evidence="7">
    <location>
        <begin position="538"/>
        <end position="558"/>
    </location>
</feature>
<feature type="transmembrane region" description="Helical" evidence="7">
    <location>
        <begin position="448"/>
        <end position="467"/>
    </location>
</feature>
<accession>A0AA39WUI7</accession>
<dbReference type="EMBL" id="JAULSR010000004">
    <property type="protein sequence ID" value="KAK0621868.1"/>
    <property type="molecule type" value="Genomic_DNA"/>
</dbReference>
<dbReference type="Pfam" id="PF07690">
    <property type="entry name" value="MFS_1"/>
    <property type="match status" value="1"/>
</dbReference>
<keyword evidence="2" id="KW-0813">Transport</keyword>
<feature type="transmembrane region" description="Helical" evidence="7">
    <location>
        <begin position="87"/>
        <end position="107"/>
    </location>
</feature>
<dbReference type="PROSITE" id="PS50850">
    <property type="entry name" value="MFS"/>
    <property type="match status" value="1"/>
</dbReference>
<feature type="region of interest" description="Disordered" evidence="6">
    <location>
        <begin position="39"/>
        <end position="73"/>
    </location>
</feature>
<proteinExistence type="predicted"/>
<protein>
    <submittedName>
        <fullName evidence="9">Major facilitator superfamily domain-containing protein</fullName>
    </submittedName>
</protein>
<dbReference type="InterPro" id="IPR036259">
    <property type="entry name" value="MFS_trans_sf"/>
</dbReference>
<evidence type="ECO:0000259" key="8">
    <source>
        <dbReference type="PROSITE" id="PS50850"/>
    </source>
</evidence>
<dbReference type="GO" id="GO:0005886">
    <property type="term" value="C:plasma membrane"/>
    <property type="evidence" value="ECO:0007669"/>
    <property type="project" value="TreeGrafter"/>
</dbReference>
<feature type="compositionally biased region" description="Polar residues" evidence="6">
    <location>
        <begin position="43"/>
        <end position="53"/>
    </location>
</feature>
<dbReference type="Gene3D" id="1.20.1720.10">
    <property type="entry name" value="Multidrug resistance protein D"/>
    <property type="match status" value="1"/>
</dbReference>